<sequence>MAFKLFSFRKTFRPTRNSRVTLSRSGLGYSYRMGPVRWTKNARGGRTTTVNTPIKGLTYRKYRR</sequence>
<accession>A0AB38XVM0</accession>
<reference evidence="2" key="1">
    <citation type="submission" date="2023-03" db="EMBL/GenBank/DDBJ databases">
        <title>Corynebacterium amycolatum SB-1.</title>
        <authorList>
            <person name="Jo H."/>
        </authorList>
    </citation>
    <scope>NUCLEOTIDE SEQUENCE</scope>
    <source>
        <strain evidence="2">SB-1</strain>
    </source>
</reference>
<gene>
    <name evidence="2" type="ORF">P2W56_00530</name>
</gene>
<organism evidence="2 3">
    <name type="scientific">Corynebacterium amycolatum</name>
    <dbReference type="NCBI Taxonomy" id="43765"/>
    <lineage>
        <taxon>Bacteria</taxon>
        <taxon>Bacillati</taxon>
        <taxon>Actinomycetota</taxon>
        <taxon>Actinomycetes</taxon>
        <taxon>Mycobacteriales</taxon>
        <taxon>Corynebacteriaceae</taxon>
        <taxon>Corynebacterium</taxon>
    </lineage>
</organism>
<proteinExistence type="predicted"/>
<evidence type="ECO:0000259" key="1">
    <source>
        <dbReference type="Pfam" id="PF14020"/>
    </source>
</evidence>
<dbReference type="InterPro" id="IPR025330">
    <property type="entry name" value="DUF4236"/>
</dbReference>
<name>A0AB38XVM0_CORAY</name>
<evidence type="ECO:0000313" key="3">
    <source>
        <dbReference type="Proteomes" id="UP001220238"/>
    </source>
</evidence>
<dbReference type="EMBL" id="CP120206">
    <property type="protein sequence ID" value="WET43977.1"/>
    <property type="molecule type" value="Genomic_DNA"/>
</dbReference>
<dbReference type="GeneID" id="92768220"/>
<feature type="domain" description="DUF4236" evidence="1">
    <location>
        <begin position="6"/>
        <end position="60"/>
    </location>
</feature>
<dbReference type="Proteomes" id="UP001220238">
    <property type="component" value="Chromosome"/>
</dbReference>
<dbReference type="RefSeq" id="WP_016421461.1">
    <property type="nucleotide sequence ID" value="NZ_CP046975.1"/>
</dbReference>
<dbReference type="AlphaFoldDB" id="A0AB38XVM0"/>
<dbReference type="Pfam" id="PF14020">
    <property type="entry name" value="DUF4236"/>
    <property type="match status" value="1"/>
</dbReference>
<protein>
    <submittedName>
        <fullName evidence="2">DUF4236 domain-containing protein</fullName>
    </submittedName>
</protein>
<evidence type="ECO:0000313" key="2">
    <source>
        <dbReference type="EMBL" id="WET43977.1"/>
    </source>
</evidence>